<gene>
    <name evidence="1" type="ORF">FEJ81_10175</name>
</gene>
<protein>
    <submittedName>
        <fullName evidence="1">Uncharacterized protein</fullName>
    </submittedName>
</protein>
<reference evidence="2" key="1">
    <citation type="submission" date="2019-05" db="EMBL/GenBank/DDBJ databases">
        <title>Genome sequence and methylation pattern of the halophilic Archaeon Natrinema versiforme BOL5-4.</title>
        <authorList>
            <person name="DasSarma P."/>
            <person name="Anton B.P."/>
            <person name="DasSarma S.L."/>
            <person name="Martinez F.L."/>
            <person name="Guzman D."/>
            <person name="Roberts R.J."/>
            <person name="DasSarma S."/>
        </authorList>
    </citation>
    <scope>NUCLEOTIDE SEQUENCE [LARGE SCALE GENOMIC DNA]</scope>
    <source>
        <strain evidence="2">BOL5-4</strain>
    </source>
</reference>
<organism evidence="1 2">
    <name type="scientific">Natrinema versiforme</name>
    <dbReference type="NCBI Taxonomy" id="88724"/>
    <lineage>
        <taxon>Archaea</taxon>
        <taxon>Methanobacteriati</taxon>
        <taxon>Methanobacteriota</taxon>
        <taxon>Stenosarchaea group</taxon>
        <taxon>Halobacteria</taxon>
        <taxon>Halobacteriales</taxon>
        <taxon>Natrialbaceae</taxon>
        <taxon>Natrinema</taxon>
    </lineage>
</organism>
<evidence type="ECO:0000313" key="1">
    <source>
        <dbReference type="EMBL" id="QCS42708.1"/>
    </source>
</evidence>
<dbReference type="GeneID" id="40265642"/>
<accession>A0A4P8WH42</accession>
<dbReference type="KEGG" id="nvr:FEJ81_10175"/>
<proteinExistence type="predicted"/>
<dbReference type="Proteomes" id="UP000302218">
    <property type="component" value="Chromosome"/>
</dbReference>
<evidence type="ECO:0000313" key="2">
    <source>
        <dbReference type="Proteomes" id="UP000302218"/>
    </source>
</evidence>
<sequence length="63" mass="6860">MTLVGNNDDKQRAAATCEHCGEFGIVQVWPDGSLQPLGQSNFCDCESPELQVLATDLDHDEIP</sequence>
<name>A0A4P8WH42_9EURY</name>
<dbReference type="EMBL" id="CP040330">
    <property type="protein sequence ID" value="QCS42708.1"/>
    <property type="molecule type" value="Genomic_DNA"/>
</dbReference>
<dbReference type="RefSeq" id="WP_138245189.1">
    <property type="nucleotide sequence ID" value="NZ_CP040330.1"/>
</dbReference>
<dbReference type="OrthoDB" id="257177at2157"/>
<dbReference type="AlphaFoldDB" id="A0A4P8WH42"/>